<dbReference type="AlphaFoldDB" id="A0A3M7L550"/>
<protein>
    <submittedName>
        <fullName evidence="2">Uncharacterized protein</fullName>
    </submittedName>
</protein>
<reference evidence="3" key="1">
    <citation type="journal article" date="2018" name="Algal Res.">
        <title>Characterization of plant carbon substrate utilization by Auxenochlorella protothecoides.</title>
        <authorList>
            <person name="Vogler B.W."/>
            <person name="Starkenburg S.R."/>
            <person name="Sudasinghe N."/>
            <person name="Schambach J.Y."/>
            <person name="Rollin J.A."/>
            <person name="Pattathil S."/>
            <person name="Barry A.N."/>
        </authorList>
    </citation>
    <scope>NUCLEOTIDE SEQUENCE [LARGE SCALE GENOMIC DNA]</scope>
    <source>
        <strain evidence="3">UTEX 25</strain>
    </source>
</reference>
<sequence>MVELRRVMGSCHLRLRAASDRKACMSKACRPEASAKRAGLAMRTPDMGQRRPTTWWLTATSSASPATRRATRCTASAAPSAGRASVATAAAGERRVCCSTHAHPPASAATSTRLLRPRTQSAEMSAASSRAFTPILALLARWATHLDAVVVVVPRDQLDLLAGKVEDALRALHPLHALRGQHRCAPRHGLEQRGRQQVRLRQRPEGVGQRGAAALAAEGGLQGGGRARSGMRRHAGGVLPHAAPGLLAPQHG</sequence>
<dbReference type="EMBL" id="QOKY01000005">
    <property type="protein sequence ID" value="RMZ57853.1"/>
    <property type="molecule type" value="Genomic_DNA"/>
</dbReference>
<proteinExistence type="predicted"/>
<dbReference type="Proteomes" id="UP000279271">
    <property type="component" value="Unassembled WGS sequence"/>
</dbReference>
<gene>
    <name evidence="2" type="ORF">APUTEX25_000530</name>
</gene>
<organism evidence="2 3">
    <name type="scientific">Auxenochlorella protothecoides</name>
    <name type="common">Green microalga</name>
    <name type="synonym">Chlorella protothecoides</name>
    <dbReference type="NCBI Taxonomy" id="3075"/>
    <lineage>
        <taxon>Eukaryota</taxon>
        <taxon>Viridiplantae</taxon>
        <taxon>Chlorophyta</taxon>
        <taxon>core chlorophytes</taxon>
        <taxon>Trebouxiophyceae</taxon>
        <taxon>Chlorellales</taxon>
        <taxon>Chlorellaceae</taxon>
        <taxon>Auxenochlorella</taxon>
    </lineage>
</organism>
<evidence type="ECO:0000313" key="2">
    <source>
        <dbReference type="EMBL" id="RMZ57853.1"/>
    </source>
</evidence>
<feature type="region of interest" description="Disordered" evidence="1">
    <location>
        <begin position="220"/>
        <end position="252"/>
    </location>
</feature>
<name>A0A3M7L550_AUXPR</name>
<evidence type="ECO:0000313" key="3">
    <source>
        <dbReference type="Proteomes" id="UP000279271"/>
    </source>
</evidence>
<evidence type="ECO:0000256" key="1">
    <source>
        <dbReference type="SAM" id="MobiDB-lite"/>
    </source>
</evidence>
<accession>A0A3M7L550</accession>
<comment type="caution">
    <text evidence="2">The sequence shown here is derived from an EMBL/GenBank/DDBJ whole genome shotgun (WGS) entry which is preliminary data.</text>
</comment>
<feature type="non-terminal residue" evidence="2">
    <location>
        <position position="252"/>
    </location>
</feature>